<keyword evidence="1" id="KW-0812">Transmembrane</keyword>
<organism evidence="2 3">
    <name type="scientific">Nisaea acidiphila</name>
    <dbReference type="NCBI Taxonomy" id="1862145"/>
    <lineage>
        <taxon>Bacteria</taxon>
        <taxon>Pseudomonadati</taxon>
        <taxon>Pseudomonadota</taxon>
        <taxon>Alphaproteobacteria</taxon>
        <taxon>Rhodospirillales</taxon>
        <taxon>Thalassobaculaceae</taxon>
        <taxon>Nisaea</taxon>
    </lineage>
</organism>
<dbReference type="Proteomes" id="UP001060336">
    <property type="component" value="Chromosome"/>
</dbReference>
<evidence type="ECO:0000256" key="1">
    <source>
        <dbReference type="SAM" id="Phobius"/>
    </source>
</evidence>
<feature type="transmembrane region" description="Helical" evidence="1">
    <location>
        <begin position="113"/>
        <end position="131"/>
    </location>
</feature>
<evidence type="ECO:0000313" key="2">
    <source>
        <dbReference type="EMBL" id="UUX50590.1"/>
    </source>
</evidence>
<dbReference type="AlphaFoldDB" id="A0A9J7AU05"/>
<keyword evidence="1" id="KW-1133">Transmembrane helix</keyword>
<keyword evidence="1" id="KW-0472">Membrane</keyword>
<proteinExistence type="predicted"/>
<sequence>MNFRQFLRGRLFTALLLGAIAAFLTALFASDAFFDWAFARHHSTLSWAARPLLVLPYIYFARRRSLNGILASVLALLTSMLWFPAPAETDPRVAEFLAMEQERLQAGLDLKNLLGLAAVLGYGWALAAAFWKRSLLIGGAVVVAGAAGKMVWSLVEGGESGTALLPFAVGGAVVTVVTLALLAMRRKPLGR</sequence>
<feature type="transmembrane region" description="Helical" evidence="1">
    <location>
        <begin position="45"/>
        <end position="61"/>
    </location>
</feature>
<feature type="transmembrane region" description="Helical" evidence="1">
    <location>
        <begin position="136"/>
        <end position="155"/>
    </location>
</feature>
<feature type="transmembrane region" description="Helical" evidence="1">
    <location>
        <begin position="68"/>
        <end position="85"/>
    </location>
</feature>
<dbReference type="EMBL" id="CP102480">
    <property type="protein sequence ID" value="UUX50590.1"/>
    <property type="molecule type" value="Genomic_DNA"/>
</dbReference>
<keyword evidence="3" id="KW-1185">Reference proteome</keyword>
<accession>A0A9J7AU05</accession>
<dbReference type="RefSeq" id="WP_257769781.1">
    <property type="nucleotide sequence ID" value="NZ_CP102480.1"/>
</dbReference>
<protein>
    <submittedName>
        <fullName evidence="2">Uncharacterized protein</fullName>
    </submittedName>
</protein>
<name>A0A9J7AU05_9PROT</name>
<feature type="transmembrane region" description="Helical" evidence="1">
    <location>
        <begin position="161"/>
        <end position="184"/>
    </location>
</feature>
<evidence type="ECO:0000313" key="3">
    <source>
        <dbReference type="Proteomes" id="UP001060336"/>
    </source>
</evidence>
<reference evidence="2" key="1">
    <citation type="submission" date="2022-08" db="EMBL/GenBank/DDBJ databases">
        <title>Nisaea acidiphila sp. nov., isolated from a marine algal debris and emended description of the genus Nisaea Urios et al. 2008.</title>
        <authorList>
            <person name="Kwon K."/>
        </authorList>
    </citation>
    <scope>NUCLEOTIDE SEQUENCE</scope>
    <source>
        <strain evidence="2">MEBiC11861</strain>
    </source>
</reference>
<gene>
    <name evidence="2" type="ORF">NUH88_02600</name>
</gene>
<dbReference type="KEGG" id="naci:NUH88_02600"/>